<sequence length="570" mass="60145">MVDPVNSSPVARAAARVAVGIAAALGIVIATDLVLTDGATARGAVVAGIPAGNLDDAEAQAVVDQLSERAIHRVRLHTDTGSATVAPDDLGLFFDAEATKARLMDQPRNPWPRLMAILGRTHAVQPVVTIDRAVFDATLDDLRSELEKAAVEGGVHYEVADDVATPVADMPAAGKRVARDAAATTLMAQWLDDKPVDLPMEDFDPSVSAEVVGQTVAGAATRAVAAPVTLEGADDVSVRVTPAQLGSVLTFVADGRGGLQPEIDPKRSTEMLRPQLAETEREAVDATFSLSSGSPTVVPSRDGSRVDWDKTFASTAATVTGADASDTRVVEVAYAPVKPKLTTKQARGLGVREVVSEFTTSGFSSASGENIRLVAAEVDGALVKPGEKFSLNTYTGPRGTAQGYVTSTIIDHGHADKAVGGGISQFATTLYNAAYFAGLEDVTHTEHSYYISRYPEAREATVFEGAIDLVFRNNTEHGIYIETGWSPSDVTVRMWSTTTVDVESITGERYAYTDPPSLKLPKGDNCIASTGSRGFTTSNTRIISDAESGAEISRHTRTVKYDPAPNVKCV</sequence>
<evidence type="ECO:0000313" key="3">
    <source>
        <dbReference type="Proteomes" id="UP000475545"/>
    </source>
</evidence>
<accession>A0A6L7GQQ8</accession>
<name>A0A6L7GQQ8_9ACTN</name>
<dbReference type="InterPro" id="IPR022029">
    <property type="entry name" value="YoaR-like_PG-bd"/>
</dbReference>
<proteinExistence type="predicted"/>
<gene>
    <name evidence="2" type="ORF">GIY30_11495</name>
</gene>
<dbReference type="InterPro" id="IPR007391">
    <property type="entry name" value="Vancomycin_resist_VanW"/>
</dbReference>
<evidence type="ECO:0000313" key="2">
    <source>
        <dbReference type="EMBL" id="MXP21972.1"/>
    </source>
</evidence>
<evidence type="ECO:0000259" key="1">
    <source>
        <dbReference type="Pfam" id="PF12229"/>
    </source>
</evidence>
<dbReference type="Pfam" id="PF04294">
    <property type="entry name" value="VanW"/>
    <property type="match status" value="1"/>
</dbReference>
<dbReference type="AlphaFoldDB" id="A0A6L7GQQ8"/>
<comment type="caution">
    <text evidence="2">The sequence shown here is derived from an EMBL/GenBank/DDBJ whole genome shotgun (WGS) entry which is preliminary data.</text>
</comment>
<dbReference type="RefSeq" id="WP_160902094.1">
    <property type="nucleotide sequence ID" value="NZ_CP102850.1"/>
</dbReference>
<dbReference type="EMBL" id="WMBR01000002">
    <property type="protein sequence ID" value="MXP21972.1"/>
    <property type="molecule type" value="Genomic_DNA"/>
</dbReference>
<dbReference type="Pfam" id="PF12229">
    <property type="entry name" value="PG_binding_4"/>
    <property type="match status" value="1"/>
</dbReference>
<reference evidence="2 3" key="1">
    <citation type="submission" date="2019-11" db="EMBL/GenBank/DDBJ databases">
        <title>Gordonia sp. nov., a novel actinobacterium isolated from mangrove soil in Hainan.</title>
        <authorList>
            <person name="Huang X."/>
            <person name="Xie Y."/>
            <person name="Chu X."/>
            <person name="Xiao K."/>
        </authorList>
    </citation>
    <scope>NUCLEOTIDE SEQUENCE [LARGE SCALE GENOMIC DNA]</scope>
    <source>
        <strain evidence="2 3">HNM0687</strain>
    </source>
</reference>
<dbReference type="PANTHER" id="PTHR35788:SF1">
    <property type="entry name" value="EXPORTED PROTEIN"/>
    <property type="match status" value="1"/>
</dbReference>
<protein>
    <recommendedName>
        <fullName evidence="1">YoaR-like putative peptidoglycan binding domain-containing protein</fullName>
    </recommendedName>
</protein>
<feature type="domain" description="YoaR-like putative peptidoglycan binding" evidence="1">
    <location>
        <begin position="259"/>
        <end position="320"/>
    </location>
</feature>
<organism evidence="2 3">
    <name type="scientific">Gordonia mangrovi</name>
    <dbReference type="NCBI Taxonomy" id="2665643"/>
    <lineage>
        <taxon>Bacteria</taxon>
        <taxon>Bacillati</taxon>
        <taxon>Actinomycetota</taxon>
        <taxon>Actinomycetes</taxon>
        <taxon>Mycobacteriales</taxon>
        <taxon>Gordoniaceae</taxon>
        <taxon>Gordonia</taxon>
    </lineage>
</organism>
<dbReference type="Proteomes" id="UP000475545">
    <property type="component" value="Unassembled WGS sequence"/>
</dbReference>
<dbReference type="PANTHER" id="PTHR35788">
    <property type="entry name" value="EXPORTED PROTEIN-RELATED"/>
    <property type="match status" value="1"/>
</dbReference>
<keyword evidence="3" id="KW-1185">Reference proteome</keyword>
<dbReference type="InterPro" id="IPR052913">
    <property type="entry name" value="Glycopeptide_resist_protein"/>
</dbReference>